<feature type="active site" description="Charge relay system" evidence="12 13">
    <location>
        <position position="200"/>
    </location>
</feature>
<dbReference type="PROSITE" id="PS51892">
    <property type="entry name" value="SUBTILASE"/>
    <property type="match status" value="1"/>
</dbReference>
<feature type="domain" description="Bacterial Ig" evidence="19">
    <location>
        <begin position="1239"/>
        <end position="1318"/>
    </location>
</feature>
<dbReference type="EC" id="3.4.21.96" evidence="20"/>
<feature type="domain" description="Bacterial Ig" evidence="19">
    <location>
        <begin position="1404"/>
        <end position="1483"/>
    </location>
</feature>
<feature type="active site" description="Charge relay system" evidence="12 13">
    <location>
        <position position="266"/>
    </location>
</feature>
<dbReference type="EMBL" id="LQYN01000056">
    <property type="protein sequence ID" value="KYD05518.1"/>
    <property type="molecule type" value="Genomic_DNA"/>
</dbReference>
<feature type="active site" description="Charge relay system" evidence="12 13">
    <location>
        <position position="591"/>
    </location>
</feature>
<dbReference type="RefSeq" id="WP_066231883.1">
    <property type="nucleotide sequence ID" value="NZ_LQYN01000056.1"/>
</dbReference>
<organism evidence="20 21">
    <name type="scientific">Heyndrickxia sporothermodurans</name>
    <dbReference type="NCBI Taxonomy" id="46224"/>
    <lineage>
        <taxon>Bacteria</taxon>
        <taxon>Bacillati</taxon>
        <taxon>Bacillota</taxon>
        <taxon>Bacilli</taxon>
        <taxon>Bacillales</taxon>
        <taxon>Bacillaceae</taxon>
        <taxon>Heyndrickxia</taxon>
    </lineage>
</organism>
<keyword evidence="21" id="KW-1185">Reference proteome</keyword>
<keyword evidence="10 13" id="KW-0720">Serine protease</keyword>
<dbReference type="InterPro" id="IPR000209">
    <property type="entry name" value="Peptidase_S8/S53_dom"/>
</dbReference>
<keyword evidence="9 13" id="KW-0378">Hydrolase</keyword>
<keyword evidence="8" id="KW-0677">Repeat</keyword>
<dbReference type="InterPro" id="IPR036852">
    <property type="entry name" value="Peptidase_S8/S53_dom_sf"/>
</dbReference>
<dbReference type="Pfam" id="PF17936">
    <property type="entry name" value="Big_6"/>
    <property type="match status" value="4"/>
</dbReference>
<keyword evidence="5" id="KW-0964">Secreted</keyword>
<dbReference type="GO" id="GO:0004252">
    <property type="term" value="F:serine-type endopeptidase activity"/>
    <property type="evidence" value="ECO:0007669"/>
    <property type="project" value="UniProtKB-UniRule"/>
</dbReference>
<dbReference type="InterPro" id="IPR050131">
    <property type="entry name" value="Peptidase_S8_subtilisin-like"/>
</dbReference>
<dbReference type="InterPro" id="IPR010435">
    <property type="entry name" value="C5a/SBT2-like_Fn3"/>
</dbReference>
<dbReference type="PRINTS" id="PR00723">
    <property type="entry name" value="SUBTILISIN"/>
</dbReference>
<dbReference type="Pfam" id="PF06280">
    <property type="entry name" value="fn3_5"/>
    <property type="match status" value="1"/>
</dbReference>
<dbReference type="STRING" id="46224.B4102_3242"/>
<comment type="subcellular location">
    <subcellularLocation>
        <location evidence="2">Secreted</location>
    </subcellularLocation>
</comment>
<evidence type="ECO:0000256" key="9">
    <source>
        <dbReference type="ARBA" id="ARBA00022801"/>
    </source>
</evidence>
<dbReference type="InterPro" id="IPR003137">
    <property type="entry name" value="PA_domain"/>
</dbReference>
<dbReference type="InterPro" id="IPR046450">
    <property type="entry name" value="PA_dom_sf"/>
</dbReference>
<comment type="caution">
    <text evidence="20">The sequence shown here is derived from an EMBL/GenBank/DDBJ whole genome shotgun (WGS) entry which is preliminary data.</text>
</comment>
<dbReference type="InterPro" id="IPR034216">
    <property type="entry name" value="C5a_Peptidase"/>
</dbReference>
<evidence type="ECO:0000256" key="7">
    <source>
        <dbReference type="ARBA" id="ARBA00022729"/>
    </source>
</evidence>
<dbReference type="CDD" id="cd07475">
    <property type="entry name" value="Peptidases_S8_C5a_Peptidase"/>
    <property type="match status" value="1"/>
</dbReference>
<feature type="domain" description="Bacterial Ig" evidence="19">
    <location>
        <begin position="1486"/>
        <end position="1560"/>
    </location>
</feature>
<dbReference type="Proteomes" id="UP000075666">
    <property type="component" value="Unassembled WGS sequence"/>
</dbReference>
<evidence type="ECO:0000256" key="4">
    <source>
        <dbReference type="ARBA" id="ARBA00022512"/>
    </source>
</evidence>
<dbReference type="GO" id="GO:0006508">
    <property type="term" value="P:proteolysis"/>
    <property type="evidence" value="ECO:0007669"/>
    <property type="project" value="UniProtKB-KW"/>
</dbReference>
<feature type="domain" description="Peptidase S8/S53" evidence="16">
    <location>
        <begin position="191"/>
        <end position="653"/>
    </location>
</feature>
<dbReference type="PROSITE" id="PS00137">
    <property type="entry name" value="SUBTILASE_HIS"/>
    <property type="match status" value="1"/>
</dbReference>
<keyword evidence="6 13" id="KW-0645">Protease</keyword>
<evidence type="ECO:0000313" key="20">
    <source>
        <dbReference type="EMBL" id="KYD05518.1"/>
    </source>
</evidence>
<gene>
    <name evidence="20" type="ORF">B4102_3242</name>
</gene>
<dbReference type="Pfam" id="PF02225">
    <property type="entry name" value="PA"/>
    <property type="match status" value="1"/>
</dbReference>
<comment type="similarity">
    <text evidence="3 13 14">Belongs to the peptidase S8 family.</text>
</comment>
<sequence>MKQFKKMKKIALMMIIFFLAFSSAFAGTKANAQTNSSTKSQLKQSLNKKNRLGELKNSQKYKSNEKVRVIVELKGQPAIEYATKQGKRYKDLPKSKQASLQSDVNKQQTNFISDVKEKKINLKVENKFTTVVNGISGHIEYGKINELKKLPNVANVYITNKYERPKVTPQMISSKDLVGAKETWDLKKYKGDGMVVGVIDTGIDSSHKDMILSDNKKAKLSENSVKDIITKDKLPGKYYTEKVPYGYNYADKNDEIRDLGPDASMHGMHVSGTVAANGDEKNGGIQGVAPEAQLLALKVFGNDPAMPSTFGDIYIKAIDDGIQLGADVMNMSLGSTASFVDKNDPEQQAIKRAVDNGVLMSISAGNSTNIGGGTLNPLASNPDIGLVGSPSLSPESISVASFENSKMQVDGLEYDINGEKGTAAYLSASSAHPNDVKQKTFDVLAAGIGDVTDFEGKDFKGKYALVQRGTLDFVTKTKNAQAAGAAGVIIYNNQTGLVSMASEAAIKIPQLFMLQADGEKLKAELDKGKAVKITFKGEKSEIDNPSAGQMSDFTSWGVTPNLDFKPEITAPGGQIYSTLNNNQYGLMSGTSMAAPHVAGGAALVLEYMKQNDLFKDLTGAEKVEQAKTLLMNTAVPLVDPDVKTFYSPRREGAGLMKLDAAVTTPVYVTAKDTNAPKVNLKEITSNKFDFTLTLTNFSDKDVTYKVDTKPLTDLIGKDKDGRLLNEEAAQEIKDAKVSVDSEVTVQAGKTKDVTVSIDLSDADKALTALMKNGYFVEGFVTFKDVKDEAPSLSVPYLGFKGDWNQPPVLDAMVYDDEESFYGVSKMVDENGYDLGFDPVKKEFYKDKIAISPNGDGESDAITPVLSFLRNSKSVEYSILDKDKKQIRKLNVDYDQRKNYYDASRPGSYYSYDSLNEWNGKANNKVVPDGKYYYQIKSQIDYAGKDPQVVQVPVIVDTKAPIINNLKYDKGVLSFNAADDGSGISYYEIIANGELLGYLSGDAQAVAIPDLEKASIIVRAFDYAGNSATVTNEVNDGTIPYLDPSTSEPEALGVYGEKEVPFSGKITAKSPIDKLEVRINTQKGAPYKVVKTHWNKEDATYDFDDTITFKEDGVHEIFVLGVDQKGNKLQFARKVFVDTTAPTIDVKGLPAKGQVDVNTKEVKVTATIADNFDVIRFVMNGDQIEKTDLKEPYEQRKYSNDFPLTLSLDDKPGENIFELQLTDLAGHVTTKVIKINKVVPLAPKVNPVSDKDTKVTGTASKNATILVKNGTKLVGANTVDKDGKFRVTLNGKQKAGSKLTVVAKVGEYESKATTVTVLDKTAPAAPKVNTVSDKDTKVTGKAEAGSKVTVKAGKSTLGTATADKAGKFTVKIKKQKAGTKLSVTATDKAKNVSKATTVTVVDKTAPKAPTVNTVTSSTTKVTGKAEAGSTVTIKAGKKKLGSAKADKNGKFSVKIKAQKAGTKLSVTATDKAKNVSKAKNVTVQTPTPTVNTVKSSSTKVTGKAKAGSTVYVKAGSKTLGHAKANKSGKYTVKIKKQKAGKTLTVYAVENGKKSASKKVVVKK</sequence>
<evidence type="ECO:0000256" key="2">
    <source>
        <dbReference type="ARBA" id="ARBA00004613"/>
    </source>
</evidence>
<dbReference type="PROSITE" id="PS00136">
    <property type="entry name" value="SUBTILASE_ASP"/>
    <property type="match status" value="1"/>
</dbReference>
<protein>
    <submittedName>
        <fullName evidence="20">Lactocepin (Cell wall-associated serine proteinase)</fullName>
        <ecNumber evidence="20">3.4.21.96</ecNumber>
    </submittedName>
</protein>
<dbReference type="SUPFAM" id="SSF52025">
    <property type="entry name" value="PA domain"/>
    <property type="match status" value="1"/>
</dbReference>
<accession>A0A150KZL2</accession>
<dbReference type="GO" id="GO:0016020">
    <property type="term" value="C:membrane"/>
    <property type="evidence" value="ECO:0007669"/>
    <property type="project" value="InterPro"/>
</dbReference>
<dbReference type="InterPro" id="IPR022398">
    <property type="entry name" value="Peptidase_S8_His-AS"/>
</dbReference>
<dbReference type="GO" id="GO:0005576">
    <property type="term" value="C:extracellular region"/>
    <property type="evidence" value="ECO:0007669"/>
    <property type="project" value="UniProtKB-SubCell"/>
</dbReference>
<evidence type="ECO:0000259" key="17">
    <source>
        <dbReference type="Pfam" id="PF02225"/>
    </source>
</evidence>
<name>A0A150KZL2_9BACI</name>
<dbReference type="OrthoDB" id="9798386at2"/>
<dbReference type="Gene3D" id="3.50.30.30">
    <property type="match status" value="1"/>
</dbReference>
<evidence type="ECO:0000256" key="3">
    <source>
        <dbReference type="ARBA" id="ARBA00011073"/>
    </source>
</evidence>
<evidence type="ECO:0000256" key="1">
    <source>
        <dbReference type="ARBA" id="ARBA00001913"/>
    </source>
</evidence>
<dbReference type="Gene3D" id="3.40.50.200">
    <property type="entry name" value="Peptidase S8/S53 domain"/>
    <property type="match status" value="1"/>
</dbReference>
<dbReference type="Pfam" id="PF00082">
    <property type="entry name" value="Peptidase_S8"/>
    <property type="match status" value="1"/>
</dbReference>
<feature type="domain" description="PA" evidence="17">
    <location>
        <begin position="448"/>
        <end position="521"/>
    </location>
</feature>
<evidence type="ECO:0000256" key="11">
    <source>
        <dbReference type="ARBA" id="ARBA00022837"/>
    </source>
</evidence>
<feature type="domain" description="Bacterial Ig" evidence="19">
    <location>
        <begin position="1321"/>
        <end position="1401"/>
    </location>
</feature>
<evidence type="ECO:0000256" key="14">
    <source>
        <dbReference type="RuleBase" id="RU003355"/>
    </source>
</evidence>
<keyword evidence="7 15" id="KW-0732">Signal</keyword>
<evidence type="ECO:0000259" key="16">
    <source>
        <dbReference type="Pfam" id="PF00082"/>
    </source>
</evidence>
<comment type="cofactor">
    <cofactor evidence="1">
        <name>Ca(2+)</name>
        <dbReference type="ChEBI" id="CHEBI:29108"/>
    </cofactor>
</comment>
<evidence type="ECO:0000256" key="8">
    <source>
        <dbReference type="ARBA" id="ARBA00022737"/>
    </source>
</evidence>
<dbReference type="PANTHER" id="PTHR43806:SF11">
    <property type="entry name" value="CEREVISIN-RELATED"/>
    <property type="match status" value="1"/>
</dbReference>
<evidence type="ECO:0000259" key="19">
    <source>
        <dbReference type="Pfam" id="PF17936"/>
    </source>
</evidence>
<dbReference type="PATRIC" id="fig|46224.3.peg.3219"/>
<evidence type="ECO:0000256" key="10">
    <source>
        <dbReference type="ARBA" id="ARBA00022825"/>
    </source>
</evidence>
<evidence type="ECO:0000259" key="18">
    <source>
        <dbReference type="Pfam" id="PF06280"/>
    </source>
</evidence>
<dbReference type="SUPFAM" id="SSF52743">
    <property type="entry name" value="Subtilisin-like"/>
    <property type="match status" value="1"/>
</dbReference>
<feature type="domain" description="C5a peptidase/Subtilisin-like protease SBT2-like Fn3-like" evidence="18">
    <location>
        <begin position="678"/>
        <end position="797"/>
    </location>
</feature>
<evidence type="ECO:0000256" key="13">
    <source>
        <dbReference type="PROSITE-ProRule" id="PRU01240"/>
    </source>
</evidence>
<evidence type="ECO:0000256" key="12">
    <source>
        <dbReference type="PIRSR" id="PIRSR615500-1"/>
    </source>
</evidence>
<keyword evidence="11" id="KW-0106">Calcium</keyword>
<dbReference type="InterPro" id="IPR013783">
    <property type="entry name" value="Ig-like_fold"/>
</dbReference>
<dbReference type="InterPro" id="IPR023827">
    <property type="entry name" value="Peptidase_S8_Asp-AS"/>
</dbReference>
<evidence type="ECO:0000256" key="15">
    <source>
        <dbReference type="SAM" id="SignalP"/>
    </source>
</evidence>
<dbReference type="PANTHER" id="PTHR43806">
    <property type="entry name" value="PEPTIDASE S8"/>
    <property type="match status" value="1"/>
</dbReference>
<dbReference type="PROSITE" id="PS00138">
    <property type="entry name" value="SUBTILASE_SER"/>
    <property type="match status" value="1"/>
</dbReference>
<dbReference type="InterPro" id="IPR015500">
    <property type="entry name" value="Peptidase_S8_subtilisin-rel"/>
</dbReference>
<evidence type="ECO:0000256" key="5">
    <source>
        <dbReference type="ARBA" id="ARBA00022525"/>
    </source>
</evidence>
<dbReference type="Gene3D" id="2.60.40.1710">
    <property type="entry name" value="Subtilisin-like superfamily"/>
    <property type="match status" value="1"/>
</dbReference>
<dbReference type="InterPro" id="IPR023828">
    <property type="entry name" value="Peptidase_S8_Ser-AS"/>
</dbReference>
<keyword evidence="4" id="KW-0134">Cell wall</keyword>
<evidence type="ECO:0000313" key="21">
    <source>
        <dbReference type="Proteomes" id="UP000075666"/>
    </source>
</evidence>
<evidence type="ECO:0000256" key="6">
    <source>
        <dbReference type="ARBA" id="ARBA00022670"/>
    </source>
</evidence>
<dbReference type="InterPro" id="IPR041498">
    <property type="entry name" value="Big_6"/>
</dbReference>
<reference evidence="20 21" key="1">
    <citation type="submission" date="2016-01" db="EMBL/GenBank/DDBJ databases">
        <title>Genome Sequences of Twelve Sporeforming Bacillus Species Isolated from Foods.</title>
        <authorList>
            <person name="Berendsen E.M."/>
            <person name="Wells-Bennik M.H."/>
            <person name="Krawcyk A.O."/>
            <person name="De Jong A."/>
            <person name="Holsappel S."/>
            <person name="Eijlander R.T."/>
            <person name="Kuipers O.P."/>
        </authorList>
    </citation>
    <scope>NUCLEOTIDE SEQUENCE [LARGE SCALE GENOMIC DNA]</scope>
    <source>
        <strain evidence="20 21">B4102</strain>
    </source>
</reference>
<dbReference type="Gene3D" id="2.60.40.10">
    <property type="entry name" value="Immunoglobulins"/>
    <property type="match status" value="4"/>
</dbReference>
<feature type="chain" id="PRO_5039493825" evidence="15">
    <location>
        <begin position="27"/>
        <end position="1562"/>
    </location>
</feature>
<dbReference type="CDD" id="cd02133">
    <property type="entry name" value="PA_C5a_like"/>
    <property type="match status" value="1"/>
</dbReference>
<feature type="signal peptide" evidence="15">
    <location>
        <begin position="1"/>
        <end position="26"/>
    </location>
</feature>
<proteinExistence type="inferred from homology"/>